<comment type="caution">
    <text evidence="2">The sequence shown here is derived from an EMBL/GenBank/DDBJ whole genome shotgun (WGS) entry which is preliminary data.</text>
</comment>
<sequence length="96" mass="10470">MQEITVAELKARTNTPLIDVREEYEFVDGHAPGAINIPMSEIGARLEELPMEFDVICKAGGRSAQVAMALEPRGYDVTNVAGGTDAWIMAGYDVER</sequence>
<dbReference type="Pfam" id="PF00581">
    <property type="entry name" value="Rhodanese"/>
    <property type="match status" value="1"/>
</dbReference>
<gene>
    <name evidence="2" type="ORF">DTO57_10390</name>
</gene>
<keyword evidence="3" id="KW-1185">Reference proteome</keyword>
<dbReference type="PROSITE" id="PS50206">
    <property type="entry name" value="RHODANESE_3"/>
    <property type="match status" value="1"/>
</dbReference>
<organism evidence="2 3">
    <name type="scientific">Microbacterium sorbitolivorans</name>
    <dbReference type="NCBI Taxonomy" id="1867410"/>
    <lineage>
        <taxon>Bacteria</taxon>
        <taxon>Bacillati</taxon>
        <taxon>Actinomycetota</taxon>
        <taxon>Actinomycetes</taxon>
        <taxon>Micrococcales</taxon>
        <taxon>Microbacteriaceae</taxon>
        <taxon>Microbacterium</taxon>
    </lineage>
</organism>
<dbReference type="AlphaFoldDB" id="A0A367XZA0"/>
<evidence type="ECO:0000259" key="1">
    <source>
        <dbReference type="PROSITE" id="PS50206"/>
    </source>
</evidence>
<dbReference type="SMART" id="SM00450">
    <property type="entry name" value="RHOD"/>
    <property type="match status" value="1"/>
</dbReference>
<dbReference type="InterPro" id="IPR001763">
    <property type="entry name" value="Rhodanese-like_dom"/>
</dbReference>
<evidence type="ECO:0000313" key="2">
    <source>
        <dbReference type="EMBL" id="RCK58729.1"/>
    </source>
</evidence>
<name>A0A367XZA0_9MICO</name>
<dbReference type="Gene3D" id="3.40.250.10">
    <property type="entry name" value="Rhodanese-like domain"/>
    <property type="match status" value="1"/>
</dbReference>
<protein>
    <submittedName>
        <fullName evidence="2">Rhodanese-like domain-containing protein</fullName>
    </submittedName>
</protein>
<dbReference type="CDD" id="cd00158">
    <property type="entry name" value="RHOD"/>
    <property type="match status" value="1"/>
</dbReference>
<dbReference type="InterPro" id="IPR036873">
    <property type="entry name" value="Rhodanese-like_dom_sf"/>
</dbReference>
<dbReference type="PANTHER" id="PTHR43031:SF17">
    <property type="entry name" value="SULFURTRANSFERASE YTWF-RELATED"/>
    <property type="match status" value="1"/>
</dbReference>
<evidence type="ECO:0000313" key="3">
    <source>
        <dbReference type="Proteomes" id="UP000253508"/>
    </source>
</evidence>
<reference evidence="2 3" key="1">
    <citation type="submission" date="2018-07" db="EMBL/GenBank/DDBJ databases">
        <title>Microbacterium endoborsara sp. nov., a novel actinobacterium isolated from Borszczowia aralocaspica.</title>
        <authorList>
            <person name="An D."/>
        </authorList>
    </citation>
    <scope>NUCLEOTIDE SEQUENCE [LARGE SCALE GENOMIC DNA]</scope>
    <source>
        <strain evidence="2 3">C1.15228</strain>
    </source>
</reference>
<dbReference type="InterPro" id="IPR050229">
    <property type="entry name" value="GlpE_sulfurtransferase"/>
</dbReference>
<proteinExistence type="predicted"/>
<dbReference type="Proteomes" id="UP000253508">
    <property type="component" value="Unassembled WGS sequence"/>
</dbReference>
<feature type="domain" description="Rhodanese" evidence="1">
    <location>
        <begin position="11"/>
        <end position="96"/>
    </location>
</feature>
<dbReference type="PANTHER" id="PTHR43031">
    <property type="entry name" value="FAD-DEPENDENT OXIDOREDUCTASE"/>
    <property type="match status" value="1"/>
</dbReference>
<dbReference type="EMBL" id="QORO01000003">
    <property type="protein sequence ID" value="RCK58729.1"/>
    <property type="molecule type" value="Genomic_DNA"/>
</dbReference>
<accession>A0A367XZA0</accession>
<dbReference type="OrthoDB" id="9800872at2"/>
<dbReference type="SUPFAM" id="SSF52821">
    <property type="entry name" value="Rhodanese/Cell cycle control phosphatase"/>
    <property type="match status" value="1"/>
</dbReference>